<feature type="compositionally biased region" description="Basic and acidic residues" evidence="1">
    <location>
        <begin position="48"/>
        <end position="64"/>
    </location>
</feature>
<gene>
    <name evidence="2" type="ORF">Zm00014a_024507</name>
</gene>
<feature type="region of interest" description="Disordered" evidence="1">
    <location>
        <begin position="43"/>
        <end position="83"/>
    </location>
</feature>
<dbReference type="EMBL" id="NCVQ01000002">
    <property type="protein sequence ID" value="PWZ44200.1"/>
    <property type="molecule type" value="Genomic_DNA"/>
</dbReference>
<reference evidence="2" key="1">
    <citation type="journal article" date="2018" name="Nat. Genet.">
        <title>Extensive intraspecific gene order and gene structural variations between Mo17 and other maize genomes.</title>
        <authorList>
            <person name="Sun S."/>
            <person name="Zhou Y."/>
            <person name="Chen J."/>
            <person name="Shi J."/>
            <person name="Zhao H."/>
            <person name="Zhao H."/>
            <person name="Song W."/>
            <person name="Zhang M."/>
            <person name="Cui Y."/>
            <person name="Dong X."/>
            <person name="Liu H."/>
            <person name="Ma X."/>
            <person name="Jiao Y."/>
            <person name="Wang B."/>
            <person name="Wei X."/>
            <person name="Stein J.C."/>
            <person name="Glaubitz J.C."/>
            <person name="Lu F."/>
            <person name="Yu G."/>
            <person name="Liang C."/>
            <person name="Fengler K."/>
            <person name="Li B."/>
            <person name="Rafalski A."/>
            <person name="Schnable P.S."/>
            <person name="Ware D.H."/>
            <person name="Buckler E.S."/>
            <person name="Lai J."/>
        </authorList>
    </citation>
    <scope>NUCLEOTIDE SEQUENCE [LARGE SCALE GENOMIC DNA]</scope>
    <source>
        <tissue evidence="2">Seedling</tissue>
    </source>
</reference>
<accession>A0A3L6G713</accession>
<evidence type="ECO:0000313" key="2">
    <source>
        <dbReference type="EMBL" id="PWZ44200.1"/>
    </source>
</evidence>
<proteinExistence type="predicted"/>
<dbReference type="Proteomes" id="UP000251960">
    <property type="component" value="Chromosome 10"/>
</dbReference>
<evidence type="ECO:0000256" key="1">
    <source>
        <dbReference type="SAM" id="MobiDB-lite"/>
    </source>
</evidence>
<protein>
    <submittedName>
        <fullName evidence="2">Uncharacterized protein</fullName>
    </submittedName>
</protein>
<organism evidence="2">
    <name type="scientific">Zea mays</name>
    <name type="common">Maize</name>
    <dbReference type="NCBI Taxonomy" id="4577"/>
    <lineage>
        <taxon>Eukaryota</taxon>
        <taxon>Viridiplantae</taxon>
        <taxon>Streptophyta</taxon>
        <taxon>Embryophyta</taxon>
        <taxon>Tracheophyta</taxon>
        <taxon>Spermatophyta</taxon>
        <taxon>Magnoliopsida</taxon>
        <taxon>Liliopsida</taxon>
        <taxon>Poales</taxon>
        <taxon>Poaceae</taxon>
        <taxon>PACMAD clade</taxon>
        <taxon>Panicoideae</taxon>
        <taxon>Andropogonodae</taxon>
        <taxon>Andropogoneae</taxon>
        <taxon>Tripsacinae</taxon>
        <taxon>Zea</taxon>
    </lineage>
</organism>
<sequence>MGGAEREHGEDAERREMKELWPWRWAAELGGRLRADRTLANSCAWGNGKRDGQGVRSDERRDRTPAMGGISGAEQGASGCGAEDFARAEELRTGGRAAGD</sequence>
<comment type="caution">
    <text evidence="2">The sequence shown here is derived from an EMBL/GenBank/DDBJ whole genome shotgun (WGS) entry which is preliminary data.</text>
</comment>
<dbReference type="AlphaFoldDB" id="A0A3L6G713"/>
<name>A0A3L6G713_MAIZE</name>